<evidence type="ECO:0000313" key="7">
    <source>
        <dbReference type="WBParaSite" id="nRc.2.0.1.t44251-RA"/>
    </source>
</evidence>
<dbReference type="SUPFAM" id="SSF50630">
    <property type="entry name" value="Acid proteases"/>
    <property type="match status" value="1"/>
</dbReference>
<feature type="domain" description="Peptidase A1" evidence="5">
    <location>
        <begin position="77"/>
        <end position="406"/>
    </location>
</feature>
<evidence type="ECO:0000256" key="3">
    <source>
        <dbReference type="PIRSR" id="PIRSR601461-2"/>
    </source>
</evidence>
<reference evidence="7" key="1">
    <citation type="submission" date="2022-11" db="UniProtKB">
        <authorList>
            <consortium name="WormBaseParasite"/>
        </authorList>
    </citation>
    <scope>IDENTIFICATION</scope>
</reference>
<feature type="signal peptide" evidence="4">
    <location>
        <begin position="1"/>
        <end position="28"/>
    </location>
</feature>
<dbReference type="InterPro" id="IPR021109">
    <property type="entry name" value="Peptidase_aspartic_dom_sf"/>
</dbReference>
<dbReference type="PROSITE" id="PS51767">
    <property type="entry name" value="PEPTIDASE_A1"/>
    <property type="match status" value="1"/>
</dbReference>
<proteinExistence type="inferred from homology"/>
<dbReference type="AlphaFoldDB" id="A0A915L196"/>
<sequence>MSKCPTCQFTVGNFATLLFLTLPAFLNASLDTQSYKNHLRRFKRSPKSSTLRCVASTESPEPGTARVELCNINNYYYLGHMTIGLPPQTVWMEFDTGSSTSWVMTSACRSPPCTIAHRFEPGRSATFDVVAETFNFTYGAGDTVSGVHAKDFVCLSRRMCLQNQSFGAALTVQQDNMIADGLIGLAYPTLSSLGQPLISNLGSKLKQPLFAVNLRRDAKGISTGGEYTFGYINQSLQAEDFHYVRVANQSYWSVEMDAVMALNNTQAPVRVGCPNGCHAIIDTATSFILGANGETARLLAQWSRLGLVQLDSSRPGSGGGGFGDYYVTDCERMKLLPVLAFLLGGKSFELTPDDYTFPDDPSRPCDKRQVALEGGPSDLDFWVLGGSFLGAYYTVFDFGNNRVGLAKIRKTGI</sequence>
<dbReference type="PRINTS" id="PR00792">
    <property type="entry name" value="PEPSIN"/>
</dbReference>
<keyword evidence="3" id="KW-1015">Disulfide bond</keyword>
<dbReference type="Proteomes" id="UP000887565">
    <property type="component" value="Unplaced"/>
</dbReference>
<dbReference type="InterPro" id="IPR033121">
    <property type="entry name" value="PEPTIDASE_A1"/>
</dbReference>
<dbReference type="GO" id="GO:0006508">
    <property type="term" value="P:proteolysis"/>
    <property type="evidence" value="ECO:0007669"/>
    <property type="project" value="InterPro"/>
</dbReference>
<dbReference type="PANTHER" id="PTHR47966">
    <property type="entry name" value="BETA-SITE APP-CLEAVING ENZYME, ISOFORM A-RELATED"/>
    <property type="match status" value="1"/>
</dbReference>
<name>A0A915L196_ROMCU</name>
<comment type="similarity">
    <text evidence="1">Belongs to the peptidase A1 family.</text>
</comment>
<feature type="active site" evidence="2">
    <location>
        <position position="95"/>
    </location>
</feature>
<dbReference type="InterPro" id="IPR001461">
    <property type="entry name" value="Aspartic_peptidase_A1"/>
</dbReference>
<evidence type="ECO:0000256" key="4">
    <source>
        <dbReference type="SAM" id="SignalP"/>
    </source>
</evidence>
<feature type="active site" evidence="2">
    <location>
        <position position="282"/>
    </location>
</feature>
<protein>
    <submittedName>
        <fullName evidence="7">Peptidase A1 domain-containing protein</fullName>
    </submittedName>
</protein>
<feature type="chain" id="PRO_5036733575" evidence="4">
    <location>
        <begin position="29"/>
        <end position="413"/>
    </location>
</feature>
<evidence type="ECO:0000259" key="5">
    <source>
        <dbReference type="PROSITE" id="PS51767"/>
    </source>
</evidence>
<evidence type="ECO:0000256" key="1">
    <source>
        <dbReference type="ARBA" id="ARBA00007447"/>
    </source>
</evidence>
<evidence type="ECO:0000313" key="6">
    <source>
        <dbReference type="Proteomes" id="UP000887565"/>
    </source>
</evidence>
<keyword evidence="4" id="KW-0732">Signal</keyword>
<dbReference type="GO" id="GO:0004190">
    <property type="term" value="F:aspartic-type endopeptidase activity"/>
    <property type="evidence" value="ECO:0007669"/>
    <property type="project" value="InterPro"/>
</dbReference>
<dbReference type="Gene3D" id="2.40.70.10">
    <property type="entry name" value="Acid Proteases"/>
    <property type="match status" value="2"/>
</dbReference>
<keyword evidence="6" id="KW-1185">Reference proteome</keyword>
<dbReference type="OMA" id="FGENRVG"/>
<feature type="disulfide bond" evidence="3">
    <location>
        <begin position="108"/>
        <end position="113"/>
    </location>
</feature>
<dbReference type="PANTHER" id="PTHR47966:SF51">
    <property type="entry name" value="BETA-SITE APP-CLEAVING ENZYME, ISOFORM A-RELATED"/>
    <property type="match status" value="1"/>
</dbReference>
<organism evidence="6 7">
    <name type="scientific">Romanomermis culicivorax</name>
    <name type="common">Nematode worm</name>
    <dbReference type="NCBI Taxonomy" id="13658"/>
    <lineage>
        <taxon>Eukaryota</taxon>
        <taxon>Metazoa</taxon>
        <taxon>Ecdysozoa</taxon>
        <taxon>Nematoda</taxon>
        <taxon>Enoplea</taxon>
        <taxon>Dorylaimia</taxon>
        <taxon>Mermithida</taxon>
        <taxon>Mermithoidea</taxon>
        <taxon>Mermithidae</taxon>
        <taxon>Romanomermis</taxon>
    </lineage>
</organism>
<dbReference type="WBParaSite" id="nRc.2.0.1.t44251-RA">
    <property type="protein sequence ID" value="nRc.2.0.1.t44251-RA"/>
    <property type="gene ID" value="nRc.2.0.1.g44251"/>
</dbReference>
<accession>A0A915L196</accession>
<evidence type="ECO:0000256" key="2">
    <source>
        <dbReference type="PIRSR" id="PIRSR601461-1"/>
    </source>
</evidence>
<dbReference type="Pfam" id="PF00026">
    <property type="entry name" value="Asp"/>
    <property type="match status" value="1"/>
</dbReference>